<evidence type="ECO:0000313" key="3">
    <source>
        <dbReference type="Proteomes" id="UP000298438"/>
    </source>
</evidence>
<dbReference type="GO" id="GO:0035438">
    <property type="term" value="F:cyclic-di-GMP binding"/>
    <property type="evidence" value="ECO:0007669"/>
    <property type="project" value="InterPro"/>
</dbReference>
<accession>A0A4Y9S3I1</accession>
<keyword evidence="3" id="KW-1185">Reference proteome</keyword>
<gene>
    <name evidence="2" type="ORF">E4L96_17240</name>
</gene>
<dbReference type="Proteomes" id="UP000298438">
    <property type="component" value="Unassembled WGS sequence"/>
</dbReference>
<reference evidence="2 3" key="1">
    <citation type="submission" date="2019-03" db="EMBL/GenBank/DDBJ databases">
        <title>Draft Genome Sequence of Massilia arenosa sp. nov., a Novel Massilia Species Isolated from a Sandy-loam Maize Soil.</title>
        <authorList>
            <person name="Raths R."/>
            <person name="Peta V."/>
            <person name="Bucking H."/>
        </authorList>
    </citation>
    <scope>NUCLEOTIDE SEQUENCE [LARGE SCALE GENOMIC DNA]</scope>
    <source>
        <strain evidence="2 3">MC02</strain>
    </source>
</reference>
<protein>
    <submittedName>
        <fullName evidence="2">PilZ domain-containing protein</fullName>
    </submittedName>
</protein>
<dbReference type="AlphaFoldDB" id="A0A4Y9S3I1"/>
<dbReference type="InterPro" id="IPR009875">
    <property type="entry name" value="PilZ_domain"/>
</dbReference>
<proteinExistence type="predicted"/>
<feature type="domain" description="PilZ" evidence="1">
    <location>
        <begin position="13"/>
        <end position="104"/>
    </location>
</feature>
<organism evidence="2 3">
    <name type="scientific">Zemynaea arenosa</name>
    <dbReference type="NCBI Taxonomy" id="2561931"/>
    <lineage>
        <taxon>Bacteria</taxon>
        <taxon>Pseudomonadati</taxon>
        <taxon>Pseudomonadota</taxon>
        <taxon>Betaproteobacteria</taxon>
        <taxon>Burkholderiales</taxon>
        <taxon>Oxalobacteraceae</taxon>
        <taxon>Telluria group</taxon>
        <taxon>Zemynaea</taxon>
    </lineage>
</organism>
<dbReference type="Pfam" id="PF07238">
    <property type="entry name" value="PilZ"/>
    <property type="match status" value="1"/>
</dbReference>
<sequence length="124" mass="12871">MPATLSDSIAIAQRREHARRLLSAPAALMADLSPGAASAPVHLIDISLSGAGFLHAGLLPSGRQFVLQVLLPDQSIPASFLVTIVYCQPRPASHFFRCGARITGAASGGALDALVDFLTKPPST</sequence>
<name>A0A4Y9S3I1_9BURK</name>
<dbReference type="OrthoDB" id="8758697at2"/>
<dbReference type="Gene3D" id="2.40.10.220">
    <property type="entry name" value="predicted glycosyltransferase like domains"/>
    <property type="match status" value="1"/>
</dbReference>
<comment type="caution">
    <text evidence="2">The sequence shown here is derived from an EMBL/GenBank/DDBJ whole genome shotgun (WGS) entry which is preliminary data.</text>
</comment>
<dbReference type="SUPFAM" id="SSF141371">
    <property type="entry name" value="PilZ domain-like"/>
    <property type="match status" value="1"/>
</dbReference>
<evidence type="ECO:0000313" key="2">
    <source>
        <dbReference type="EMBL" id="TFW16058.1"/>
    </source>
</evidence>
<dbReference type="EMBL" id="SPVF01000220">
    <property type="protein sequence ID" value="TFW16058.1"/>
    <property type="molecule type" value="Genomic_DNA"/>
</dbReference>
<dbReference type="RefSeq" id="WP_135208448.1">
    <property type="nucleotide sequence ID" value="NZ_SPVF01000220.1"/>
</dbReference>
<evidence type="ECO:0000259" key="1">
    <source>
        <dbReference type="Pfam" id="PF07238"/>
    </source>
</evidence>